<dbReference type="GO" id="GO:0016020">
    <property type="term" value="C:membrane"/>
    <property type="evidence" value="ECO:0007669"/>
    <property type="project" value="GOC"/>
</dbReference>
<dbReference type="GO" id="GO:0016798">
    <property type="term" value="F:hydrolase activity, acting on glycosyl bonds"/>
    <property type="evidence" value="ECO:0007669"/>
    <property type="project" value="UniProtKB-KW"/>
</dbReference>
<dbReference type="GO" id="GO:0061750">
    <property type="term" value="F:acid sphingomyelin phosphodiesterase activity"/>
    <property type="evidence" value="ECO:0007669"/>
    <property type="project" value="TreeGrafter"/>
</dbReference>
<dbReference type="InterPro" id="IPR004843">
    <property type="entry name" value="Calcineurin-like_PHP"/>
</dbReference>
<dbReference type="GO" id="GO:0005764">
    <property type="term" value="C:lysosome"/>
    <property type="evidence" value="ECO:0007669"/>
    <property type="project" value="TreeGrafter"/>
</dbReference>
<dbReference type="PANTHER" id="PTHR10340">
    <property type="entry name" value="SPHINGOMYELIN PHOSPHODIESTERASE"/>
    <property type="match status" value="1"/>
</dbReference>
<dbReference type="Ensembl" id="ENSLACT00000003912.1">
    <property type="protein sequence ID" value="ENSLACP00000003877.1"/>
    <property type="gene ID" value="ENSLACG00000003454.1"/>
</dbReference>
<dbReference type="PROSITE" id="PS50015">
    <property type="entry name" value="SAP_B"/>
    <property type="match status" value="1"/>
</dbReference>
<dbReference type="SUPFAM" id="SSF56300">
    <property type="entry name" value="Metallo-dependent phosphatases"/>
    <property type="match status" value="1"/>
</dbReference>
<reference evidence="8" key="2">
    <citation type="submission" date="2025-08" db="UniProtKB">
        <authorList>
            <consortium name="Ensembl"/>
        </authorList>
    </citation>
    <scope>IDENTIFICATION</scope>
</reference>
<dbReference type="Proteomes" id="UP000008672">
    <property type="component" value="Unassembled WGS sequence"/>
</dbReference>
<evidence type="ECO:0000256" key="4">
    <source>
        <dbReference type="ARBA" id="ARBA00023295"/>
    </source>
</evidence>
<name>H3A2K6_LATCH</name>
<keyword evidence="1" id="KW-0378">Hydrolase</keyword>
<dbReference type="EMBL" id="AFYH01258853">
    <property type="status" value="NOT_ANNOTATED_CDS"/>
    <property type="molecule type" value="Genomic_DNA"/>
</dbReference>
<keyword evidence="9" id="KW-1185">Reference proteome</keyword>
<evidence type="ECO:0000256" key="5">
    <source>
        <dbReference type="ARBA" id="ARBA00047268"/>
    </source>
</evidence>
<evidence type="ECO:0000256" key="6">
    <source>
        <dbReference type="SAM" id="MobiDB-lite"/>
    </source>
</evidence>
<keyword evidence="2" id="KW-1015">Disulfide bond</keyword>
<dbReference type="Bgee" id="ENSLACG00000003454">
    <property type="expression patterns" value="Expressed in pelvic fin and 6 other cell types or tissues"/>
</dbReference>
<evidence type="ECO:0000313" key="8">
    <source>
        <dbReference type="Ensembl" id="ENSLACP00000003877.1"/>
    </source>
</evidence>
<dbReference type="SUPFAM" id="SSF47862">
    <property type="entry name" value="Saposin"/>
    <property type="match status" value="1"/>
</dbReference>
<dbReference type="GeneTree" id="ENSGT00950000183182"/>
<reference evidence="9" key="1">
    <citation type="submission" date="2011-08" db="EMBL/GenBank/DDBJ databases">
        <title>The draft genome of Latimeria chalumnae.</title>
        <authorList>
            <person name="Di Palma F."/>
            <person name="Alfoldi J."/>
            <person name="Johnson J."/>
            <person name="Berlin A."/>
            <person name="Gnerre S."/>
            <person name="Jaffe D."/>
            <person name="MacCallum I."/>
            <person name="Young S."/>
            <person name="Walker B.J."/>
            <person name="Lander E."/>
            <person name="Lindblad-Toh K."/>
        </authorList>
    </citation>
    <scope>NUCLEOTIDE SEQUENCE [LARGE SCALE GENOMIC DNA]</scope>
    <source>
        <strain evidence="9">Wild caught</strain>
    </source>
</reference>
<dbReference type="EMBL" id="AFYH01258854">
    <property type="status" value="NOT_ANNOTATED_CDS"/>
    <property type="molecule type" value="Genomic_DNA"/>
</dbReference>
<evidence type="ECO:0000256" key="1">
    <source>
        <dbReference type="ARBA" id="ARBA00022801"/>
    </source>
</evidence>
<feature type="domain" description="Saposin B-type" evidence="7">
    <location>
        <begin position="80"/>
        <end position="164"/>
    </location>
</feature>
<dbReference type="GO" id="GO:0006685">
    <property type="term" value="P:sphingomyelin catabolic process"/>
    <property type="evidence" value="ECO:0007669"/>
    <property type="project" value="TreeGrafter"/>
</dbReference>
<organism evidence="8 9">
    <name type="scientific">Latimeria chalumnae</name>
    <name type="common">Coelacanth</name>
    <dbReference type="NCBI Taxonomy" id="7897"/>
    <lineage>
        <taxon>Eukaryota</taxon>
        <taxon>Metazoa</taxon>
        <taxon>Chordata</taxon>
        <taxon>Craniata</taxon>
        <taxon>Vertebrata</taxon>
        <taxon>Euteleostomi</taxon>
        <taxon>Coelacanthiformes</taxon>
        <taxon>Coelacanthidae</taxon>
        <taxon>Latimeria</taxon>
    </lineage>
</organism>
<keyword evidence="4" id="KW-0326">Glycosidase</keyword>
<dbReference type="STRING" id="7897.ENSLACP00000003877"/>
<dbReference type="InterPro" id="IPR008139">
    <property type="entry name" value="SaposinB_dom"/>
</dbReference>
<dbReference type="Pfam" id="PF00149">
    <property type="entry name" value="Metallophos"/>
    <property type="match status" value="1"/>
</dbReference>
<dbReference type="PANTHER" id="PTHR10340:SF34">
    <property type="entry name" value="SPHINGOMYELIN PHOSPHODIESTERASE"/>
    <property type="match status" value="1"/>
</dbReference>
<dbReference type="Gene3D" id="1.10.225.10">
    <property type="entry name" value="Saposin-like"/>
    <property type="match status" value="1"/>
</dbReference>
<gene>
    <name evidence="8" type="primary">SMPD1</name>
</gene>
<comment type="catalytic activity">
    <reaction evidence="5">
        <text>a sphingomyelin + H2O = phosphocholine + an N-acylsphing-4-enine + H(+)</text>
        <dbReference type="Rhea" id="RHEA:19253"/>
        <dbReference type="ChEBI" id="CHEBI:15377"/>
        <dbReference type="ChEBI" id="CHEBI:15378"/>
        <dbReference type="ChEBI" id="CHEBI:17636"/>
        <dbReference type="ChEBI" id="CHEBI:52639"/>
        <dbReference type="ChEBI" id="CHEBI:295975"/>
        <dbReference type="EC" id="3.1.4.12"/>
    </reaction>
    <physiologicalReaction direction="left-to-right" evidence="5">
        <dbReference type="Rhea" id="RHEA:19254"/>
    </physiologicalReaction>
</comment>
<evidence type="ECO:0000256" key="2">
    <source>
        <dbReference type="ARBA" id="ARBA00023157"/>
    </source>
</evidence>
<dbReference type="InParanoid" id="H3A2K6"/>
<sequence length="396" mass="44571">AQQRAGSGRRTRQRKAGERESRGGGEGMARVRFWWLALFALCPGSGVCRPAGSDQDEVLLKQVAEFQDFLPRFGARFGWRNYTCLLCKVVFTAMDLALQTETNIDRVADLATKVCIKLKVADEKVCTMTIQLFKHDVIVVGIHSFLRPAEICGLLVGKACGQWDIYADWNVTLPDTPKPPVTPPRPPQPGTPVSRVLVLTDVHWDKDYLPGTNPNCKDPLCCRKGSGAPILGRKAAGYWGEYSKCDLPLYTIENMLQHLSRARHFDVVYWTGDIPAHNIWHQTRQDQLLALNTITDLIKKYLGHVPVYPAVGNHESTPVNSFPPPYIHGNQSSDWLYEDMVKVWGSWLPAESLDTVRHTSELRVCVCVRKNFCFFCPSREPSPRFQVSGQAECLFN</sequence>
<proteinExistence type="predicted"/>
<evidence type="ECO:0000256" key="3">
    <source>
        <dbReference type="ARBA" id="ARBA00023180"/>
    </source>
</evidence>
<dbReference type="EMBL" id="AFYH01258852">
    <property type="status" value="NOT_ANNOTATED_CDS"/>
    <property type="molecule type" value="Genomic_DNA"/>
</dbReference>
<evidence type="ECO:0000259" key="7">
    <source>
        <dbReference type="PROSITE" id="PS50015"/>
    </source>
</evidence>
<evidence type="ECO:0000313" key="9">
    <source>
        <dbReference type="Proteomes" id="UP000008672"/>
    </source>
</evidence>
<protein>
    <submittedName>
        <fullName evidence="8">Sphingomyelin phosphodiesterase 1</fullName>
    </submittedName>
</protein>
<dbReference type="GO" id="GO:0005615">
    <property type="term" value="C:extracellular space"/>
    <property type="evidence" value="ECO:0007669"/>
    <property type="project" value="TreeGrafter"/>
</dbReference>
<dbReference type="OMA" id="FDVVYWT"/>
<dbReference type="InterPro" id="IPR029052">
    <property type="entry name" value="Metallo-depent_PP-like"/>
</dbReference>
<dbReference type="HOGENOM" id="CLU_697457_0_0_1"/>
<reference evidence="8" key="3">
    <citation type="submission" date="2025-09" db="UniProtKB">
        <authorList>
            <consortium name="Ensembl"/>
        </authorList>
    </citation>
    <scope>IDENTIFICATION</scope>
</reference>
<dbReference type="InterPro" id="IPR011001">
    <property type="entry name" value="Saposin-like"/>
</dbReference>
<feature type="region of interest" description="Disordered" evidence="6">
    <location>
        <begin position="1"/>
        <end position="24"/>
    </location>
</feature>
<dbReference type="GO" id="GO:0046513">
    <property type="term" value="P:ceramide biosynthetic process"/>
    <property type="evidence" value="ECO:0007669"/>
    <property type="project" value="TreeGrafter"/>
</dbReference>
<dbReference type="eggNOG" id="KOG3770">
    <property type="taxonomic scope" value="Eukaryota"/>
</dbReference>
<accession>H3A2K6</accession>
<dbReference type="EMBL" id="AFYH01258855">
    <property type="status" value="NOT_ANNOTATED_CDS"/>
    <property type="molecule type" value="Genomic_DNA"/>
</dbReference>
<dbReference type="AlphaFoldDB" id="H3A2K6"/>
<keyword evidence="3" id="KW-0325">Glycoprotein</keyword>
<dbReference type="FunCoup" id="H3A2K6">
    <property type="interactions" value="550"/>
</dbReference>